<evidence type="ECO:0000313" key="3">
    <source>
        <dbReference type="Proteomes" id="UP000287651"/>
    </source>
</evidence>
<reference evidence="2 3" key="1">
    <citation type="journal article" date="2014" name="Agronomy (Basel)">
        <title>A Draft Genome Sequence for Ensete ventricosum, the Drought-Tolerant Tree Against Hunger.</title>
        <authorList>
            <person name="Harrison J."/>
            <person name="Moore K.A."/>
            <person name="Paszkiewicz K."/>
            <person name="Jones T."/>
            <person name="Grant M."/>
            <person name="Ambacheew D."/>
            <person name="Muzemil S."/>
            <person name="Studholme D.J."/>
        </authorList>
    </citation>
    <scope>NUCLEOTIDE SEQUENCE [LARGE SCALE GENOMIC DNA]</scope>
</reference>
<organism evidence="2 3">
    <name type="scientific">Ensete ventricosum</name>
    <name type="common">Abyssinian banana</name>
    <name type="synonym">Musa ensete</name>
    <dbReference type="NCBI Taxonomy" id="4639"/>
    <lineage>
        <taxon>Eukaryota</taxon>
        <taxon>Viridiplantae</taxon>
        <taxon>Streptophyta</taxon>
        <taxon>Embryophyta</taxon>
        <taxon>Tracheophyta</taxon>
        <taxon>Spermatophyta</taxon>
        <taxon>Magnoliopsida</taxon>
        <taxon>Liliopsida</taxon>
        <taxon>Zingiberales</taxon>
        <taxon>Musaceae</taxon>
        <taxon>Ensete</taxon>
    </lineage>
</organism>
<dbReference type="EMBL" id="AMZH03015645">
    <property type="protein sequence ID" value="RRT45720.1"/>
    <property type="molecule type" value="Genomic_DNA"/>
</dbReference>
<proteinExistence type="predicted"/>
<evidence type="ECO:0000313" key="2">
    <source>
        <dbReference type="EMBL" id="RRT45720.1"/>
    </source>
</evidence>
<accession>A0A426Y2A4</accession>
<dbReference type="AlphaFoldDB" id="A0A426Y2A4"/>
<dbReference type="Proteomes" id="UP000287651">
    <property type="component" value="Unassembled WGS sequence"/>
</dbReference>
<evidence type="ECO:0000256" key="1">
    <source>
        <dbReference type="SAM" id="MobiDB-lite"/>
    </source>
</evidence>
<feature type="region of interest" description="Disordered" evidence="1">
    <location>
        <begin position="85"/>
        <end position="129"/>
    </location>
</feature>
<protein>
    <submittedName>
        <fullName evidence="2">Uncharacterized protein</fullName>
    </submittedName>
</protein>
<comment type="caution">
    <text evidence="2">The sequence shown here is derived from an EMBL/GenBank/DDBJ whole genome shotgun (WGS) entry which is preliminary data.</text>
</comment>
<sequence>MGGTSGFGSESRLLEWWSLGRAEVFQLGSVADSCKKVGSGRSFYNECYRSFVPGNLIALMAYDVVVPFHHACHPCVDPTEQELGNLNGAGADPTEQKLGNLNGAGVDPTEHELGNLNGAGADPTEQELGNLNGAGAWEFEWCRS</sequence>
<gene>
    <name evidence="2" type="ORF">B296_00015465</name>
</gene>
<name>A0A426Y2A4_ENSVE</name>